<dbReference type="eggNOG" id="ENOG502ZASQ">
    <property type="taxonomic scope" value="Bacteria"/>
</dbReference>
<name>A0A094JH36_9GAMM</name>
<keyword evidence="1" id="KW-1133">Transmembrane helix</keyword>
<dbReference type="RefSeq" id="WP_037439793.1">
    <property type="nucleotide sequence ID" value="NZ_JPEO01000002.1"/>
</dbReference>
<keyword evidence="1" id="KW-0812">Transmembrane</keyword>
<feature type="transmembrane region" description="Helical" evidence="1">
    <location>
        <begin position="88"/>
        <end position="111"/>
    </location>
</feature>
<comment type="caution">
    <text evidence="2">The sequence shown here is derived from an EMBL/GenBank/DDBJ whole genome shotgun (WGS) entry which is preliminary data.</text>
</comment>
<evidence type="ECO:0000313" key="3">
    <source>
        <dbReference type="Proteomes" id="UP000029264"/>
    </source>
</evidence>
<dbReference type="EMBL" id="JPEO01000002">
    <property type="protein sequence ID" value="KFZ38537.1"/>
    <property type="molecule type" value="Genomic_DNA"/>
</dbReference>
<feature type="transmembrane region" description="Helical" evidence="1">
    <location>
        <begin position="132"/>
        <end position="160"/>
    </location>
</feature>
<dbReference type="Proteomes" id="UP000029264">
    <property type="component" value="Unassembled WGS sequence"/>
</dbReference>
<feature type="transmembrane region" description="Helical" evidence="1">
    <location>
        <begin position="175"/>
        <end position="198"/>
    </location>
</feature>
<proteinExistence type="predicted"/>
<keyword evidence="1" id="KW-0472">Membrane</keyword>
<dbReference type="STRING" id="1515746.HR45_03665"/>
<reference evidence="2 3" key="1">
    <citation type="submission" date="2014-06" db="EMBL/GenBank/DDBJ databases">
        <title>Shewanella sp. YQH10.</title>
        <authorList>
            <person name="Liu Y."/>
            <person name="Zeng R."/>
        </authorList>
    </citation>
    <scope>NUCLEOTIDE SEQUENCE [LARGE SCALE GENOMIC DNA]</scope>
    <source>
        <strain evidence="2 3">YQH10</strain>
    </source>
</reference>
<dbReference type="GO" id="GO:0140359">
    <property type="term" value="F:ABC-type transporter activity"/>
    <property type="evidence" value="ECO:0007669"/>
    <property type="project" value="InterPro"/>
</dbReference>
<accession>A0A094JH36</accession>
<sequence>MNPATELHSSTLRQIGLIAWVEIRRLLSQTKGLMTLAAYVLLWLLLLLFVVRDAVNVMQQPQTRDMVLELFGEGTVSSLFNWPVAEYALYWVFAIMLQPLFAILLAAGQFADDIHRGTFRYLSLHCSRTALFFGRFCGAFAVMALLSGATVIVTMLMAIARDAHLVGNAIISGTAMWIVLLAVLLPYIALMSLLSVIASSSKQAIVYATLYFTLLSIVVWSADFLFAPLRYLDYILPGAFSSVLYSSTPLQAIGHLGLPLAQCLVFLALGFYAFKRSDV</sequence>
<keyword evidence="3" id="KW-1185">Reference proteome</keyword>
<evidence type="ECO:0008006" key="4">
    <source>
        <dbReference type="Google" id="ProtNLM"/>
    </source>
</evidence>
<dbReference type="OrthoDB" id="6398332at2"/>
<organism evidence="2 3">
    <name type="scientific">Shewanella mangrovi</name>
    <dbReference type="NCBI Taxonomy" id="1515746"/>
    <lineage>
        <taxon>Bacteria</taxon>
        <taxon>Pseudomonadati</taxon>
        <taxon>Pseudomonadota</taxon>
        <taxon>Gammaproteobacteria</taxon>
        <taxon>Alteromonadales</taxon>
        <taxon>Shewanellaceae</taxon>
        <taxon>Shewanella</taxon>
    </lineage>
</organism>
<protein>
    <recommendedName>
        <fullName evidence="4">ABC transporter</fullName>
    </recommendedName>
</protein>
<feature type="transmembrane region" description="Helical" evidence="1">
    <location>
        <begin position="33"/>
        <end position="51"/>
    </location>
</feature>
<evidence type="ECO:0000256" key="1">
    <source>
        <dbReference type="SAM" id="Phobius"/>
    </source>
</evidence>
<dbReference type="Pfam" id="PF12679">
    <property type="entry name" value="ABC2_membrane_2"/>
    <property type="match status" value="1"/>
</dbReference>
<evidence type="ECO:0000313" key="2">
    <source>
        <dbReference type="EMBL" id="KFZ38537.1"/>
    </source>
</evidence>
<gene>
    <name evidence="2" type="ORF">HR45_03665</name>
</gene>
<feature type="transmembrane region" description="Helical" evidence="1">
    <location>
        <begin position="252"/>
        <end position="274"/>
    </location>
</feature>
<dbReference type="GO" id="GO:0005886">
    <property type="term" value="C:plasma membrane"/>
    <property type="evidence" value="ECO:0007669"/>
    <property type="project" value="UniProtKB-SubCell"/>
</dbReference>
<feature type="transmembrane region" description="Helical" evidence="1">
    <location>
        <begin position="210"/>
        <end position="232"/>
    </location>
</feature>
<dbReference type="AlphaFoldDB" id="A0A094JH36"/>